<evidence type="ECO:0000313" key="2">
    <source>
        <dbReference type="EMBL" id="PWC24675.1"/>
    </source>
</evidence>
<evidence type="ECO:0000313" key="4">
    <source>
        <dbReference type="Proteomes" id="UP000295985"/>
    </source>
</evidence>
<keyword evidence="1" id="KW-0175">Coiled coil</keyword>
<dbReference type="EMBL" id="CP034036">
    <property type="protein sequence ID" value="QCR04660.1"/>
    <property type="molecule type" value="Genomic_DNA"/>
</dbReference>
<dbReference type="EMBL" id="QDKK01000011">
    <property type="protein sequence ID" value="PWC24675.1"/>
    <property type="molecule type" value="Genomic_DNA"/>
</dbReference>
<dbReference type="RefSeq" id="WP_009112842.1">
    <property type="nucleotide sequence ID" value="NZ_CP034036.1"/>
</dbReference>
<accession>A0A2U1USP1</accession>
<dbReference type="AlphaFoldDB" id="A0A2U1USP1"/>
<reference evidence="2 4" key="1">
    <citation type="submission" date="2018-04" db="EMBL/GenBank/DDBJ databases">
        <title>Brenneria corticis sp.nov.</title>
        <authorList>
            <person name="Li Y."/>
        </authorList>
    </citation>
    <scope>NUCLEOTIDE SEQUENCE [LARGE SCALE GENOMIC DNA]</scope>
    <source>
        <strain evidence="2 4">LMG 2694</strain>
    </source>
</reference>
<reference evidence="3 5" key="2">
    <citation type="submission" date="2018-11" db="EMBL/GenBank/DDBJ databases">
        <title>Genome sequences of Brenneria nigrifluens and Brenneria rubrifaciens.</title>
        <authorList>
            <person name="Poret-Peterson A.T."/>
            <person name="McClean A.E."/>
            <person name="Kluepfel D.A."/>
        </authorList>
    </citation>
    <scope>NUCLEOTIDE SEQUENCE [LARGE SCALE GENOMIC DNA]</scope>
    <source>
        <strain evidence="3 5">ATCC 13028</strain>
    </source>
</reference>
<keyword evidence="5" id="KW-1185">Reference proteome</keyword>
<name>A0A2U1USP1_9GAMM</name>
<dbReference type="OrthoDB" id="6431457at2"/>
<proteinExistence type="predicted"/>
<evidence type="ECO:0000313" key="3">
    <source>
        <dbReference type="EMBL" id="QCR04660.1"/>
    </source>
</evidence>
<evidence type="ECO:0000313" key="5">
    <source>
        <dbReference type="Proteomes" id="UP000303847"/>
    </source>
</evidence>
<protein>
    <submittedName>
        <fullName evidence="2">Uncharacterized protein</fullName>
    </submittedName>
</protein>
<evidence type="ECO:0000256" key="1">
    <source>
        <dbReference type="SAM" id="Coils"/>
    </source>
</evidence>
<sequence length="80" mass="9413">MSMEWVLGVALTLISTLGSLFIRSMQKDITDLENAVERIKNDYQRREDARRDQDSLMDALRDLKKTIERIDTKLDRKVDK</sequence>
<organism evidence="2 4">
    <name type="scientific">Brenneria nigrifluens DSM 30175 = ATCC 13028</name>
    <dbReference type="NCBI Taxonomy" id="1121120"/>
    <lineage>
        <taxon>Bacteria</taxon>
        <taxon>Pseudomonadati</taxon>
        <taxon>Pseudomonadota</taxon>
        <taxon>Gammaproteobacteria</taxon>
        <taxon>Enterobacterales</taxon>
        <taxon>Pectobacteriaceae</taxon>
        <taxon>Brenneria</taxon>
    </lineage>
</organism>
<feature type="coiled-coil region" evidence="1">
    <location>
        <begin position="22"/>
        <end position="80"/>
    </location>
</feature>
<dbReference type="Proteomes" id="UP000295985">
    <property type="component" value="Unassembled WGS sequence"/>
</dbReference>
<dbReference type="Proteomes" id="UP000303847">
    <property type="component" value="Chromosome"/>
</dbReference>
<gene>
    <name evidence="2" type="ORF">DDT54_08280</name>
    <name evidence="3" type="ORF">EH206_11045</name>
</gene>